<dbReference type="AlphaFoldDB" id="A0A642UJF4"/>
<gene>
    <name evidence="2" type="ORF">DIURU_004809</name>
</gene>
<dbReference type="VEuPathDB" id="FungiDB:DIURU_004809"/>
<dbReference type="PANTHER" id="PTHR37988">
    <property type="entry name" value="UPF0592 MEMBRANE PROTEIN C7D4.03C"/>
    <property type="match status" value="1"/>
</dbReference>
<dbReference type="InterPro" id="IPR013887">
    <property type="entry name" value="UPF0592"/>
</dbReference>
<dbReference type="OrthoDB" id="296767at2759"/>
<feature type="compositionally biased region" description="Low complexity" evidence="1">
    <location>
        <begin position="782"/>
        <end position="794"/>
    </location>
</feature>
<dbReference type="OMA" id="WEFWLGC"/>
<feature type="region of interest" description="Disordered" evidence="1">
    <location>
        <begin position="782"/>
        <end position="837"/>
    </location>
</feature>
<evidence type="ECO:0008006" key="4">
    <source>
        <dbReference type="Google" id="ProtNLM"/>
    </source>
</evidence>
<dbReference type="RefSeq" id="XP_034010213.1">
    <property type="nucleotide sequence ID" value="XM_034157723.1"/>
</dbReference>
<dbReference type="EMBL" id="SWFT01000149">
    <property type="protein sequence ID" value="KAA8897956.1"/>
    <property type="molecule type" value="Genomic_DNA"/>
</dbReference>
<reference evidence="2 3" key="1">
    <citation type="submission" date="2019-07" db="EMBL/GenBank/DDBJ databases">
        <title>Genome assembly of two rare yeast pathogens: Diutina rugosa and Trichomonascus ciferrii.</title>
        <authorList>
            <person name="Mixao V."/>
            <person name="Saus E."/>
            <person name="Hansen A."/>
            <person name="Lass-Flor C."/>
            <person name="Gabaldon T."/>
        </authorList>
    </citation>
    <scope>NUCLEOTIDE SEQUENCE [LARGE SCALE GENOMIC DNA]</scope>
    <source>
        <strain evidence="2 3">CBS 613</strain>
    </source>
</reference>
<feature type="compositionally biased region" description="Polar residues" evidence="1">
    <location>
        <begin position="795"/>
        <end position="806"/>
    </location>
</feature>
<dbReference type="Pfam" id="PF08578">
    <property type="entry name" value="DUF1765"/>
    <property type="match status" value="1"/>
</dbReference>
<dbReference type="GeneID" id="54783460"/>
<evidence type="ECO:0000313" key="3">
    <source>
        <dbReference type="Proteomes" id="UP000449547"/>
    </source>
</evidence>
<dbReference type="Proteomes" id="UP000449547">
    <property type="component" value="Unassembled WGS sequence"/>
</dbReference>
<name>A0A642UJF4_DIURU</name>
<protein>
    <recommendedName>
        <fullName evidence="4">DUF1765-domain-containing protein</fullName>
    </recommendedName>
</protein>
<sequence length="1027" mass="115080">MLAPVSEQHVASAGAPSPPSTRPLESRDPEISPLPSPQMDHIIKSTLKQFKKLELQLNKFNSKKLNTQSGCHLKGNILRTSLLPLLRHHKDLGRHFTNSPTMYKSLVSVIVAVLIKWWKSLIANLMIEISKKGYGAGLHPIPASDRNAYLESISRMMALPYWDVVDADFYENFKTHLTTTLHWSITKLSTIKTVTVSMAAFVGKVFAHSFIHLPQVSNALLFLLNVKQESFEKARSLLDANKCSADAMVCFPQHLAYLSDFRGVPVTSHPIHRQAQCINCVPPPKQAVRGIKDPQGNWVRRWASSDSSVFVSFFRHYMTIVDHRLRVRGVDATKTSILSNCPGFTVLYAHIVHTINMSITNIAVRAHLRPKQQNPNATMTLPQFSINPSDVYYSSVIKLFRMIRDITYCSVMFPSTEVADSAASATSSTLPVGVSGASGVAESLVRFVDRALADFAASVSVHNQLKSTVVLNITYEFINQIVNNIPMSAALIDWEFWLACTYQMLDKTDQIQTLLKTFSFLFNVWPQIPDALTRGSPSGPHFAWLIDLNESYKLNFVNWLLSNRVFVRFMTHWSSAVRIFYMRLLVWRVIGVNNSQSSPQILTTKRLQDKINKSYNVVHDFAVLHGHRGLNFCADHPLVNRKFGILPMNAKDDYLLDDLVGGGVGGLTTVPKVSSVPSPALSTPIKPLSELRKSHPYEVFDEAIYTCSSLPSSSTNSSDESIDAKPKGLVTSLGRWFKFMSNDSRSQSLVGLDQIENEVKLTKRNSVSLTSLSTAYSSIKSRSSSPSIMSFGSQHTNFTESPTSSMDSDDESITTLEIKAGGSRKQSPRAESQPAEFSRMPPDIVRPIYKFDIVMDTESMGQKCRLINECNHSQCKFAGHLLVPQGIENFPRCPKIPLISIYFTSETTRFYLRDEGDVDIDNFIDADAVSNRDAVTLLAEYSRYYKGSTVSLGSRDPHIVRLVNLGKSLNELNHIIDEFKSFLNTRVEIDQFNDEVTTEFNEKNYFSKIIPYLPIDSSNELKLLNAN</sequence>
<evidence type="ECO:0000313" key="2">
    <source>
        <dbReference type="EMBL" id="KAA8897956.1"/>
    </source>
</evidence>
<evidence type="ECO:0000256" key="1">
    <source>
        <dbReference type="SAM" id="MobiDB-lite"/>
    </source>
</evidence>
<comment type="caution">
    <text evidence="2">The sequence shown here is derived from an EMBL/GenBank/DDBJ whole genome shotgun (WGS) entry which is preliminary data.</text>
</comment>
<feature type="region of interest" description="Disordered" evidence="1">
    <location>
        <begin position="1"/>
        <end position="38"/>
    </location>
</feature>
<keyword evidence="3" id="KW-1185">Reference proteome</keyword>
<proteinExistence type="predicted"/>
<organism evidence="2 3">
    <name type="scientific">Diutina rugosa</name>
    <name type="common">Yeast</name>
    <name type="synonym">Candida rugosa</name>
    <dbReference type="NCBI Taxonomy" id="5481"/>
    <lineage>
        <taxon>Eukaryota</taxon>
        <taxon>Fungi</taxon>
        <taxon>Dikarya</taxon>
        <taxon>Ascomycota</taxon>
        <taxon>Saccharomycotina</taxon>
        <taxon>Pichiomycetes</taxon>
        <taxon>Debaryomycetaceae</taxon>
        <taxon>Diutina</taxon>
    </lineage>
</organism>
<dbReference type="PANTHER" id="PTHR37988:SF1">
    <property type="entry name" value="UPF0592 MEMBRANE PROTEIN C7D4.03C"/>
    <property type="match status" value="1"/>
</dbReference>
<accession>A0A642UJF4</accession>